<name>A0A1H3LYP3_9PSEU</name>
<dbReference type="SUPFAM" id="SSF46689">
    <property type="entry name" value="Homeodomain-like"/>
    <property type="match status" value="1"/>
</dbReference>
<evidence type="ECO:0000256" key="1">
    <source>
        <dbReference type="ARBA" id="ARBA00023015"/>
    </source>
</evidence>
<dbReference type="Pfam" id="PF21597">
    <property type="entry name" value="TetR_C_43"/>
    <property type="match status" value="1"/>
</dbReference>
<keyword evidence="7" id="KW-1185">Reference proteome</keyword>
<dbReference type="PROSITE" id="PS50977">
    <property type="entry name" value="HTH_TETR_2"/>
    <property type="match status" value="1"/>
</dbReference>
<dbReference type="InterPro" id="IPR009057">
    <property type="entry name" value="Homeodomain-like_sf"/>
</dbReference>
<dbReference type="InterPro" id="IPR050109">
    <property type="entry name" value="HTH-type_TetR-like_transc_reg"/>
</dbReference>
<evidence type="ECO:0000259" key="5">
    <source>
        <dbReference type="PROSITE" id="PS50977"/>
    </source>
</evidence>
<dbReference type="PANTHER" id="PTHR30055">
    <property type="entry name" value="HTH-TYPE TRANSCRIPTIONAL REGULATOR RUTR"/>
    <property type="match status" value="1"/>
</dbReference>
<dbReference type="Proteomes" id="UP000199515">
    <property type="component" value="Unassembled WGS sequence"/>
</dbReference>
<dbReference type="InterPro" id="IPR036271">
    <property type="entry name" value="Tet_transcr_reg_TetR-rel_C_sf"/>
</dbReference>
<dbReference type="InterPro" id="IPR049445">
    <property type="entry name" value="TetR_SbtR-like_C"/>
</dbReference>
<dbReference type="Pfam" id="PF00440">
    <property type="entry name" value="TetR_N"/>
    <property type="match status" value="1"/>
</dbReference>
<dbReference type="GO" id="GO:0000976">
    <property type="term" value="F:transcription cis-regulatory region binding"/>
    <property type="evidence" value="ECO:0007669"/>
    <property type="project" value="TreeGrafter"/>
</dbReference>
<keyword evidence="1" id="KW-0805">Transcription regulation</keyword>
<dbReference type="OrthoDB" id="3192968at2"/>
<dbReference type="EMBL" id="FNON01000006">
    <property type="protein sequence ID" value="SDY69561.1"/>
    <property type="molecule type" value="Genomic_DNA"/>
</dbReference>
<sequence>MKAESGAPLRADARRNRDQIIAAAKTIFVEQGPDAPMEDIARAAAVGVGTLYRRFPDRETLIREVARDNFARVLTEARAALAEEPTAWDALVRFLRFSQELRLSVQLAMLSPQAEAAIACDPLTGEFRRALLGELETVVKNAQAEGALRPDVGAGDVALVFTLLLRQLPNKLDNIESAAERVMGLMLDGLRAQPGSELPGRVLTGEDLLP</sequence>
<dbReference type="Gene3D" id="1.10.357.10">
    <property type="entry name" value="Tetracycline Repressor, domain 2"/>
    <property type="match status" value="1"/>
</dbReference>
<accession>A0A1H3LYP3</accession>
<evidence type="ECO:0000313" key="6">
    <source>
        <dbReference type="EMBL" id="SDY69561.1"/>
    </source>
</evidence>
<organism evidence="6 7">
    <name type="scientific">Amycolatopsis xylanica</name>
    <dbReference type="NCBI Taxonomy" id="589385"/>
    <lineage>
        <taxon>Bacteria</taxon>
        <taxon>Bacillati</taxon>
        <taxon>Actinomycetota</taxon>
        <taxon>Actinomycetes</taxon>
        <taxon>Pseudonocardiales</taxon>
        <taxon>Pseudonocardiaceae</taxon>
        <taxon>Amycolatopsis</taxon>
    </lineage>
</organism>
<gene>
    <name evidence="6" type="ORF">SAMN05421504_106419</name>
</gene>
<dbReference type="GO" id="GO:0003700">
    <property type="term" value="F:DNA-binding transcription factor activity"/>
    <property type="evidence" value="ECO:0007669"/>
    <property type="project" value="TreeGrafter"/>
</dbReference>
<dbReference type="AlphaFoldDB" id="A0A1H3LYP3"/>
<proteinExistence type="predicted"/>
<dbReference type="InterPro" id="IPR001647">
    <property type="entry name" value="HTH_TetR"/>
</dbReference>
<reference evidence="6 7" key="1">
    <citation type="submission" date="2016-10" db="EMBL/GenBank/DDBJ databases">
        <authorList>
            <person name="de Groot N.N."/>
        </authorList>
    </citation>
    <scope>NUCLEOTIDE SEQUENCE [LARGE SCALE GENOMIC DNA]</scope>
    <source>
        <strain evidence="6 7">CPCC 202699</strain>
    </source>
</reference>
<dbReference type="SUPFAM" id="SSF48498">
    <property type="entry name" value="Tetracyclin repressor-like, C-terminal domain"/>
    <property type="match status" value="1"/>
</dbReference>
<evidence type="ECO:0000256" key="4">
    <source>
        <dbReference type="PROSITE-ProRule" id="PRU00335"/>
    </source>
</evidence>
<dbReference type="STRING" id="589385.SAMN05421504_106419"/>
<evidence type="ECO:0000313" key="7">
    <source>
        <dbReference type="Proteomes" id="UP000199515"/>
    </source>
</evidence>
<protein>
    <submittedName>
        <fullName evidence="6">DNA-binding transcriptional regulator, AcrR family</fullName>
    </submittedName>
</protein>
<feature type="domain" description="HTH tetR-type" evidence="5">
    <location>
        <begin position="14"/>
        <end position="73"/>
    </location>
</feature>
<keyword evidence="2 4" id="KW-0238">DNA-binding</keyword>
<dbReference type="PRINTS" id="PR00455">
    <property type="entry name" value="HTHTETR"/>
</dbReference>
<dbReference type="PANTHER" id="PTHR30055:SF234">
    <property type="entry name" value="HTH-TYPE TRANSCRIPTIONAL REGULATOR BETI"/>
    <property type="match status" value="1"/>
</dbReference>
<keyword evidence="3" id="KW-0804">Transcription</keyword>
<evidence type="ECO:0000256" key="3">
    <source>
        <dbReference type="ARBA" id="ARBA00023163"/>
    </source>
</evidence>
<dbReference type="RefSeq" id="WP_091293954.1">
    <property type="nucleotide sequence ID" value="NZ_FNON01000006.1"/>
</dbReference>
<feature type="DNA-binding region" description="H-T-H motif" evidence="4">
    <location>
        <begin position="36"/>
        <end position="55"/>
    </location>
</feature>
<evidence type="ECO:0000256" key="2">
    <source>
        <dbReference type="ARBA" id="ARBA00023125"/>
    </source>
</evidence>